<dbReference type="GO" id="GO:0005524">
    <property type="term" value="F:ATP binding"/>
    <property type="evidence" value="ECO:0007669"/>
    <property type="project" value="UniProtKB-KW"/>
</dbReference>
<dbReference type="PANTHER" id="PTHR42749">
    <property type="entry name" value="CELL SHAPE-DETERMINING PROTEIN MREB"/>
    <property type="match status" value="1"/>
</dbReference>
<evidence type="ECO:0000313" key="8">
    <source>
        <dbReference type="Proteomes" id="UP000249008"/>
    </source>
</evidence>
<name>A0AAX1TQK1_9FUSO</name>
<dbReference type="NCBIfam" id="TIGR00904">
    <property type="entry name" value="mreB"/>
    <property type="match status" value="1"/>
</dbReference>
<evidence type="ECO:0000313" key="7">
    <source>
        <dbReference type="EMBL" id="SQJ00438.1"/>
    </source>
</evidence>
<comment type="similarity">
    <text evidence="5 6">Belongs to the FtsA/MreB family.</text>
</comment>
<keyword evidence="4 6" id="KW-0133">Cell shape</keyword>
<keyword evidence="1 6" id="KW-0963">Cytoplasm</keyword>
<sequence length="348" mass="38393">MKRYFNKFLGFFSEDLGIDLGTSNTLICVKDKGIILNEPSVVAINTRTKDIFEVGERAKLMIGRTPNNLDTIRPLKNGVIADYEITEKMLSSFYKRVSHNRFFSSPRVIICVPAGVTQVEKRAVIEVTREAGAREAYLVEEPMAAAIGIGLNIFEPEGNMIVDIGGGTSELAVISLGGVVKTSSFRVAGDRFDTTIIEYIRQKHNLLIGEKTAEDIKKQIGAVVELEEDISIDISGRNALNGLPKDIKIYSSEIVEALGELLQQIIEEIKVILEKTPPELSSDIKRRGIYITGGGALLRGIDKKISESLNLNVTISEDPLNAVINGIQILLKNFHVYNKVLISPETDY</sequence>
<dbReference type="SUPFAM" id="SSF53067">
    <property type="entry name" value="Actin-like ATPase domain"/>
    <property type="match status" value="2"/>
</dbReference>
<dbReference type="Pfam" id="PF06723">
    <property type="entry name" value="MreB_Mbl"/>
    <property type="match status" value="1"/>
</dbReference>
<proteinExistence type="inferred from homology"/>
<dbReference type="AlphaFoldDB" id="A0AAX1TQK1"/>
<dbReference type="PANTHER" id="PTHR42749:SF1">
    <property type="entry name" value="CELL SHAPE-DETERMINING PROTEIN MREB"/>
    <property type="match status" value="1"/>
</dbReference>
<evidence type="ECO:0000256" key="4">
    <source>
        <dbReference type="ARBA" id="ARBA00022960"/>
    </source>
</evidence>
<comment type="caution">
    <text evidence="6">Lacks conserved residue(s) required for the propagation of feature annotation.</text>
</comment>
<evidence type="ECO:0000256" key="5">
    <source>
        <dbReference type="ARBA" id="ARBA00023458"/>
    </source>
</evidence>
<feature type="binding site" evidence="6">
    <location>
        <begin position="214"/>
        <end position="217"/>
    </location>
    <ligand>
        <name>ATP</name>
        <dbReference type="ChEBI" id="CHEBI:30616"/>
    </ligand>
</feature>
<dbReference type="CDD" id="cd10225">
    <property type="entry name" value="ASKHA_NBD_MreB-like"/>
    <property type="match status" value="1"/>
</dbReference>
<gene>
    <name evidence="7" type="primary">mreB_1</name>
    <name evidence="6" type="synonym">mreB</name>
    <name evidence="7" type="ORF">NCTC12112_00719</name>
</gene>
<protein>
    <recommendedName>
        <fullName evidence="6">Cell shape-determining protein MreB</fullName>
    </recommendedName>
</protein>
<dbReference type="RefSeq" id="WP_005976240.1">
    <property type="nucleotide sequence ID" value="NZ_BAABXY010000001.1"/>
</dbReference>
<dbReference type="GO" id="GO:0008360">
    <property type="term" value="P:regulation of cell shape"/>
    <property type="evidence" value="ECO:0007669"/>
    <property type="project" value="UniProtKB-UniRule"/>
</dbReference>
<dbReference type="InterPro" id="IPR004753">
    <property type="entry name" value="MreB"/>
</dbReference>
<dbReference type="GeneID" id="78455306"/>
<comment type="function">
    <text evidence="6">Forms membrane-associated dynamic filaments that are essential for cell shape determination. Acts by regulating cell wall synthesis and cell elongation, and thus cell shape. A feedback loop between cell geometry and MreB localization may maintain elongated cell shape by targeting cell wall growth to regions of negative cell wall curvature.</text>
</comment>
<dbReference type="InterPro" id="IPR056546">
    <property type="entry name" value="MreB_MamK-like"/>
</dbReference>
<dbReference type="HAMAP" id="MF_02207">
    <property type="entry name" value="MreB"/>
    <property type="match status" value="1"/>
</dbReference>
<feature type="binding site" evidence="6">
    <location>
        <begin position="294"/>
        <end position="297"/>
    </location>
    <ligand>
        <name>ATP</name>
        <dbReference type="ChEBI" id="CHEBI:30616"/>
    </ligand>
</feature>
<dbReference type="Proteomes" id="UP000249008">
    <property type="component" value="Chromosome 1"/>
</dbReference>
<organism evidence="7 8">
    <name type="scientific">Fusobacterium ulcerans</name>
    <dbReference type="NCBI Taxonomy" id="861"/>
    <lineage>
        <taxon>Bacteria</taxon>
        <taxon>Fusobacteriati</taxon>
        <taxon>Fusobacteriota</taxon>
        <taxon>Fusobacteriia</taxon>
        <taxon>Fusobacteriales</taxon>
        <taxon>Fusobacteriaceae</taxon>
        <taxon>Fusobacterium</taxon>
    </lineage>
</organism>
<dbReference type="EMBL" id="LS483487">
    <property type="protein sequence ID" value="SQJ00438.1"/>
    <property type="molecule type" value="Genomic_DNA"/>
</dbReference>
<dbReference type="KEGG" id="ful:C4N20_10815"/>
<keyword evidence="3 6" id="KW-0067">ATP-binding</keyword>
<comment type="subcellular location">
    <subcellularLocation>
        <location evidence="6">Cytoplasm</location>
    </subcellularLocation>
    <text evidence="6">Membrane-associated.</text>
</comment>
<dbReference type="InterPro" id="IPR043129">
    <property type="entry name" value="ATPase_NBD"/>
</dbReference>
<feature type="binding site" evidence="6">
    <location>
        <begin position="166"/>
        <end position="168"/>
    </location>
    <ligand>
        <name>ATP</name>
        <dbReference type="ChEBI" id="CHEBI:30616"/>
    </ligand>
</feature>
<evidence type="ECO:0000256" key="2">
    <source>
        <dbReference type="ARBA" id="ARBA00022741"/>
    </source>
</evidence>
<accession>A0AAX1TQK1</accession>
<dbReference type="PRINTS" id="PR01652">
    <property type="entry name" value="SHAPEPROTEIN"/>
</dbReference>
<evidence type="ECO:0000256" key="3">
    <source>
        <dbReference type="ARBA" id="ARBA00022840"/>
    </source>
</evidence>
<evidence type="ECO:0000256" key="6">
    <source>
        <dbReference type="HAMAP-Rule" id="MF_02207"/>
    </source>
</evidence>
<dbReference type="NCBIfam" id="NF010539">
    <property type="entry name" value="PRK13927.1"/>
    <property type="match status" value="1"/>
</dbReference>
<evidence type="ECO:0000256" key="1">
    <source>
        <dbReference type="ARBA" id="ARBA00022490"/>
    </source>
</evidence>
<dbReference type="Gene3D" id="3.30.420.40">
    <property type="match status" value="2"/>
</dbReference>
<dbReference type="GO" id="GO:0005737">
    <property type="term" value="C:cytoplasm"/>
    <property type="evidence" value="ECO:0007669"/>
    <property type="project" value="UniProtKB-SubCell"/>
</dbReference>
<reference evidence="7 8" key="1">
    <citation type="submission" date="2018-06" db="EMBL/GenBank/DDBJ databases">
        <authorList>
            <consortium name="Pathogen Informatics"/>
            <person name="Doyle S."/>
        </authorList>
    </citation>
    <scope>NUCLEOTIDE SEQUENCE [LARGE SCALE GENOMIC DNA]</scope>
    <source>
        <strain evidence="7 8">NCTC12112</strain>
    </source>
</reference>
<keyword evidence="2 6" id="KW-0547">Nucleotide-binding</keyword>
<comment type="subunit">
    <text evidence="6">Forms polymers.</text>
</comment>
<dbReference type="GO" id="GO:0000902">
    <property type="term" value="P:cell morphogenesis"/>
    <property type="evidence" value="ECO:0007669"/>
    <property type="project" value="InterPro"/>
</dbReference>